<keyword evidence="7 13" id="KW-0671">Queuosine biosynthesis</keyword>
<dbReference type="PANTHER" id="PTHR30307:SF0">
    <property type="entry name" value="S-ADENOSYLMETHIONINE:TRNA RIBOSYLTRANSFERASE-ISOMERASE"/>
    <property type="match status" value="1"/>
</dbReference>
<dbReference type="EC" id="2.4.99.17" evidence="10 13"/>
<dbReference type="EMBL" id="SGWV01000007">
    <property type="protein sequence ID" value="RZS58435.1"/>
    <property type="molecule type" value="Genomic_DNA"/>
</dbReference>
<dbReference type="Gene3D" id="2.40.10.240">
    <property type="entry name" value="QueA-like"/>
    <property type="match status" value="1"/>
</dbReference>
<comment type="similarity">
    <text evidence="9 13">Belongs to the QueA family.</text>
</comment>
<keyword evidence="5 13" id="KW-0808">Transferase</keyword>
<keyword evidence="4 13" id="KW-0963">Cytoplasm</keyword>
<dbReference type="Proteomes" id="UP000293433">
    <property type="component" value="Unassembled WGS sequence"/>
</dbReference>
<comment type="caution">
    <text evidence="14">The sequence shown here is derived from an EMBL/GenBank/DDBJ whole genome shotgun (WGS) entry which is preliminary data.</text>
</comment>
<proteinExistence type="inferred from homology"/>
<dbReference type="SUPFAM" id="SSF111337">
    <property type="entry name" value="QueA-like"/>
    <property type="match status" value="1"/>
</dbReference>
<evidence type="ECO:0000256" key="3">
    <source>
        <dbReference type="ARBA" id="ARBA00011245"/>
    </source>
</evidence>
<evidence type="ECO:0000256" key="6">
    <source>
        <dbReference type="ARBA" id="ARBA00022691"/>
    </source>
</evidence>
<comment type="subunit">
    <text evidence="3 13">Monomer.</text>
</comment>
<evidence type="ECO:0000313" key="15">
    <source>
        <dbReference type="Proteomes" id="UP000293433"/>
    </source>
</evidence>
<evidence type="ECO:0000256" key="7">
    <source>
        <dbReference type="ARBA" id="ARBA00022785"/>
    </source>
</evidence>
<evidence type="ECO:0000256" key="9">
    <source>
        <dbReference type="ARBA" id="ARBA00061210"/>
    </source>
</evidence>
<comment type="function">
    <text evidence="13">Transfers and isomerizes the ribose moiety from AdoMet to the 7-aminomethyl group of 7-deazaguanine (preQ1-tRNA) to give epoxyqueuosine (oQ-tRNA).</text>
</comment>
<dbReference type="GO" id="GO:0008616">
    <property type="term" value="P:tRNA queuosine(34) biosynthetic process"/>
    <property type="evidence" value="ECO:0007669"/>
    <property type="project" value="UniProtKB-UniRule"/>
</dbReference>
<evidence type="ECO:0000256" key="1">
    <source>
        <dbReference type="ARBA" id="ARBA00004496"/>
    </source>
</evidence>
<evidence type="ECO:0000256" key="2">
    <source>
        <dbReference type="ARBA" id="ARBA00004691"/>
    </source>
</evidence>
<evidence type="ECO:0000256" key="8">
    <source>
        <dbReference type="ARBA" id="ARBA00052751"/>
    </source>
</evidence>
<evidence type="ECO:0000256" key="13">
    <source>
        <dbReference type="HAMAP-Rule" id="MF_00113"/>
    </source>
</evidence>
<dbReference type="InterPro" id="IPR036100">
    <property type="entry name" value="QueA_sf"/>
</dbReference>
<dbReference type="Pfam" id="PF02547">
    <property type="entry name" value="Queuosine_synth"/>
    <property type="match status" value="1"/>
</dbReference>
<dbReference type="PANTHER" id="PTHR30307">
    <property type="entry name" value="S-ADENOSYLMETHIONINE:TRNA RIBOSYLTRANSFERASE-ISOMERASE"/>
    <property type="match status" value="1"/>
</dbReference>
<evidence type="ECO:0000313" key="14">
    <source>
        <dbReference type="EMBL" id="RZS58435.1"/>
    </source>
</evidence>
<comment type="pathway">
    <text evidence="2 13">tRNA modification; tRNA-queuosine biosynthesis.</text>
</comment>
<evidence type="ECO:0000256" key="4">
    <source>
        <dbReference type="ARBA" id="ARBA00022490"/>
    </source>
</evidence>
<dbReference type="NCBIfam" id="NF001140">
    <property type="entry name" value="PRK00147.1"/>
    <property type="match status" value="1"/>
</dbReference>
<comment type="subcellular location">
    <subcellularLocation>
        <location evidence="1 13">Cytoplasm</location>
    </subcellularLocation>
</comment>
<dbReference type="NCBIfam" id="TIGR00113">
    <property type="entry name" value="queA"/>
    <property type="match status" value="1"/>
</dbReference>
<name>A0A4Q7LTQ1_9BURK</name>
<reference evidence="14 15" key="1">
    <citation type="submission" date="2019-02" db="EMBL/GenBank/DDBJ databases">
        <title>Genomic Encyclopedia of Type Strains, Phase IV (KMG-IV): sequencing the most valuable type-strain genomes for metagenomic binning, comparative biology and taxonomic classification.</title>
        <authorList>
            <person name="Goeker M."/>
        </authorList>
    </citation>
    <scope>NUCLEOTIDE SEQUENCE [LARGE SCALE GENOMIC DNA]</scope>
    <source>
        <strain evidence="14 15">DSM 10617</strain>
    </source>
</reference>
<accession>A0A4Q7LTQ1</accession>
<dbReference type="UniPathway" id="UPA00392"/>
<dbReference type="InterPro" id="IPR042119">
    <property type="entry name" value="QueA_dom2"/>
</dbReference>
<dbReference type="AlphaFoldDB" id="A0A4Q7LTQ1"/>
<keyword evidence="14" id="KW-0413">Isomerase</keyword>
<evidence type="ECO:0000256" key="12">
    <source>
        <dbReference type="ARBA" id="ARBA00076160"/>
    </source>
</evidence>
<evidence type="ECO:0000256" key="11">
    <source>
        <dbReference type="ARBA" id="ARBA00069325"/>
    </source>
</evidence>
<dbReference type="RefSeq" id="WP_242615400.1">
    <property type="nucleotide sequence ID" value="NZ_SGWV01000007.1"/>
</dbReference>
<gene>
    <name evidence="13" type="primary">queA</name>
    <name evidence="14" type="ORF">EV685_0728</name>
</gene>
<evidence type="ECO:0000256" key="5">
    <source>
        <dbReference type="ARBA" id="ARBA00022679"/>
    </source>
</evidence>
<organism evidence="14 15">
    <name type="scientific">Sphaerotilus mobilis</name>
    <dbReference type="NCBI Taxonomy" id="47994"/>
    <lineage>
        <taxon>Bacteria</taxon>
        <taxon>Pseudomonadati</taxon>
        <taxon>Pseudomonadota</taxon>
        <taxon>Betaproteobacteria</taxon>
        <taxon>Burkholderiales</taxon>
        <taxon>Sphaerotilaceae</taxon>
        <taxon>Sphaerotilus</taxon>
    </lineage>
</organism>
<dbReference type="Gene3D" id="3.40.1780.10">
    <property type="entry name" value="QueA-like"/>
    <property type="match status" value="1"/>
</dbReference>
<keyword evidence="6 13" id="KW-0949">S-adenosyl-L-methionine</keyword>
<comment type="catalytic activity">
    <reaction evidence="8 13">
        <text>7-aminomethyl-7-carbaguanosine(34) in tRNA + S-adenosyl-L-methionine = epoxyqueuosine(34) in tRNA + adenine + L-methionine + 2 H(+)</text>
        <dbReference type="Rhea" id="RHEA:32155"/>
        <dbReference type="Rhea" id="RHEA-COMP:10342"/>
        <dbReference type="Rhea" id="RHEA-COMP:18582"/>
        <dbReference type="ChEBI" id="CHEBI:15378"/>
        <dbReference type="ChEBI" id="CHEBI:16708"/>
        <dbReference type="ChEBI" id="CHEBI:57844"/>
        <dbReference type="ChEBI" id="CHEBI:59789"/>
        <dbReference type="ChEBI" id="CHEBI:82833"/>
        <dbReference type="ChEBI" id="CHEBI:194443"/>
        <dbReference type="EC" id="2.4.99.17"/>
    </reaction>
</comment>
<dbReference type="InterPro" id="IPR042118">
    <property type="entry name" value="QueA_dom1"/>
</dbReference>
<sequence length="366" mass="39595">MTDPTLPPSSDLTVSDFDFALPPELIAQHPAAERSASRLLDGRGATPVDRIFRELPGLLSAGDLLVFNDTQVIRARLHGAKDSGGSVEALVERVLPVGPSGTHEVWAHLRASKSPKPGQGVVFRSDAGETFRAEVLGRCGPENGLFHLRFPSDVFALLERCGHIPLPPYITHADDAEDARRYQTVFARTPGAVAAPTAALHFDEAVLAALAERGIERASVTLHVGAGTFQPVRVERIAEHRMHSEWFEVPAATVAAIEATRARGGRVVAVGTTTLRALESAARDSAAQGLPLQAGARETDIFITPGFPFRVVDRLVTNFHLPRSTLLMLVSAFAGHARMHALYDHAIAQRYRFFSYGDAMLLDRQG</sequence>
<dbReference type="GO" id="GO:0005737">
    <property type="term" value="C:cytoplasm"/>
    <property type="evidence" value="ECO:0007669"/>
    <property type="project" value="UniProtKB-SubCell"/>
</dbReference>
<evidence type="ECO:0000256" key="10">
    <source>
        <dbReference type="ARBA" id="ARBA00066503"/>
    </source>
</evidence>
<keyword evidence="15" id="KW-1185">Reference proteome</keyword>
<dbReference type="InterPro" id="IPR003699">
    <property type="entry name" value="QueA"/>
</dbReference>
<dbReference type="HAMAP" id="MF_00113">
    <property type="entry name" value="QueA"/>
    <property type="match status" value="1"/>
</dbReference>
<dbReference type="FunFam" id="3.40.1780.10:FF:000001">
    <property type="entry name" value="S-adenosylmethionine:tRNA ribosyltransferase-isomerase"/>
    <property type="match status" value="1"/>
</dbReference>
<protein>
    <recommendedName>
        <fullName evidence="11 13">S-adenosylmethionine:tRNA ribosyltransferase-isomerase</fullName>
        <ecNumber evidence="10 13">2.4.99.17</ecNumber>
    </recommendedName>
    <alternativeName>
        <fullName evidence="12 13">Queuosine biosynthesis protein QueA</fullName>
    </alternativeName>
</protein>
<dbReference type="GO" id="GO:0051075">
    <property type="term" value="F:S-adenosylmethionine:tRNA ribosyltransferase-isomerase activity"/>
    <property type="evidence" value="ECO:0007669"/>
    <property type="project" value="UniProtKB-EC"/>
</dbReference>